<reference evidence="2" key="1">
    <citation type="submission" date="2007-03" db="EMBL/GenBank/DDBJ databases">
        <title>Complete sequence of chromosome 3 of Burkholderia vietnamiensis G4.</title>
        <authorList>
            <consortium name="US DOE Joint Genome Institute"/>
            <person name="Copeland A."/>
            <person name="Lucas S."/>
            <person name="Lapidus A."/>
            <person name="Barry K."/>
            <person name="Detter J.C."/>
            <person name="Glavina del Rio T."/>
            <person name="Hammon N."/>
            <person name="Israni S."/>
            <person name="Dalin E."/>
            <person name="Tice H."/>
            <person name="Pitluck S."/>
            <person name="Chain P."/>
            <person name="Malfatti S."/>
            <person name="Shin M."/>
            <person name="Vergez L."/>
            <person name="Schmutz J."/>
            <person name="Larimer F."/>
            <person name="Land M."/>
            <person name="Hauser L."/>
            <person name="Kyrpides N."/>
            <person name="Tiedje J."/>
            <person name="Richardson P."/>
        </authorList>
    </citation>
    <scope>NUCLEOTIDE SEQUENCE [LARGE SCALE GENOMIC DNA]</scope>
    <source>
        <strain evidence="2">G4 / LMG 22486</strain>
    </source>
</reference>
<evidence type="ECO:0000313" key="1">
    <source>
        <dbReference type="EMBL" id="ABO59097.1"/>
    </source>
</evidence>
<dbReference type="EMBL" id="CP000616">
    <property type="protein sequence ID" value="ABO59097.1"/>
    <property type="molecule type" value="Genomic_DNA"/>
</dbReference>
<sequence>MMESPYEIEGIASRQVDHVATQRYVQARPSDRTALEFGTSPTCATNFPMLTPHEIATLMLVAHAPELVSIERPDLLPLLNGNLVKIDRCRRCRGKPQMTPLGEALVVRLCKTTRRASKDALSNLDRSRDPH</sequence>
<accession>A4JS44</accession>
<dbReference type="HOGENOM" id="CLU_1923672_0_0_4"/>
<dbReference type="AlphaFoldDB" id="A4JS44"/>
<evidence type="ECO:0000313" key="2">
    <source>
        <dbReference type="Proteomes" id="UP000002287"/>
    </source>
</evidence>
<dbReference type="KEGG" id="bvi:Bcep1808_6186"/>
<proteinExistence type="predicted"/>
<organism evidence="1 2">
    <name type="scientific">Burkholderia vietnamiensis (strain G4 / LMG 22486)</name>
    <name type="common">Burkholderia cepacia (strain R1808)</name>
    <dbReference type="NCBI Taxonomy" id="269482"/>
    <lineage>
        <taxon>Bacteria</taxon>
        <taxon>Pseudomonadati</taxon>
        <taxon>Pseudomonadota</taxon>
        <taxon>Betaproteobacteria</taxon>
        <taxon>Burkholderiales</taxon>
        <taxon>Burkholderiaceae</taxon>
        <taxon>Burkholderia</taxon>
        <taxon>Burkholderia cepacia complex</taxon>
    </lineage>
</organism>
<dbReference type="Proteomes" id="UP000002287">
    <property type="component" value="Chromosome 3"/>
</dbReference>
<gene>
    <name evidence="1" type="ordered locus">Bcep1808_6186</name>
</gene>
<protein>
    <submittedName>
        <fullName evidence="1">Uncharacterized protein</fullName>
    </submittedName>
</protein>
<name>A4JS44_BURVG</name>